<dbReference type="Pfam" id="PF20131">
    <property type="entry name" value="MC3"/>
    <property type="match status" value="1"/>
</dbReference>
<dbReference type="Proteomes" id="UP000467305">
    <property type="component" value="Unassembled WGS sequence"/>
</dbReference>
<keyword evidence="2" id="KW-1185">Reference proteome</keyword>
<evidence type="ECO:0000313" key="2">
    <source>
        <dbReference type="Proteomes" id="UP000467305"/>
    </source>
</evidence>
<gene>
    <name evidence="1" type="ORF">F7018_15945</name>
</gene>
<dbReference type="EMBL" id="WAAU01000030">
    <property type="protein sequence ID" value="KAB1153975.1"/>
    <property type="molecule type" value="Genomic_DNA"/>
</dbReference>
<dbReference type="InterPro" id="IPR045390">
    <property type="entry name" value="ABC-3C_MC3"/>
</dbReference>
<evidence type="ECO:0000313" key="1">
    <source>
        <dbReference type="EMBL" id="KAB1153975.1"/>
    </source>
</evidence>
<dbReference type="RefSeq" id="WP_150901095.1">
    <property type="nucleotide sequence ID" value="NZ_WAAU01000030.1"/>
</dbReference>
<dbReference type="OrthoDB" id="1434089at2"/>
<accession>A0A7J5A8W9</accession>
<sequence>MKASDIERLIFSPFHTSKILHHFLSGAKSVNSKCIKTELVYLVLPFIYNKHVQNKLKHLNKNSKFNPFIENKDFDIFRSSLNQKINDYREITNTSIIILANEMDLEINKYLAPKSDIHYNNEKDIYLRPIYKSSYNLGIILGKEQYLSVFKKLRITEI</sequence>
<proteinExistence type="predicted"/>
<protein>
    <submittedName>
        <fullName evidence="1">Uncharacterized protein</fullName>
    </submittedName>
</protein>
<name>A0A7J5A8W9_9FLAO</name>
<dbReference type="AlphaFoldDB" id="A0A7J5A8W9"/>
<organism evidence="1 2">
    <name type="scientific">Tenacibaculum aiptasiae</name>
    <dbReference type="NCBI Taxonomy" id="426481"/>
    <lineage>
        <taxon>Bacteria</taxon>
        <taxon>Pseudomonadati</taxon>
        <taxon>Bacteroidota</taxon>
        <taxon>Flavobacteriia</taxon>
        <taxon>Flavobacteriales</taxon>
        <taxon>Flavobacteriaceae</taxon>
        <taxon>Tenacibaculum</taxon>
    </lineage>
</organism>
<reference evidence="1 2" key="1">
    <citation type="submission" date="2019-09" db="EMBL/GenBank/DDBJ databases">
        <authorList>
            <person name="Cao W.R."/>
        </authorList>
    </citation>
    <scope>NUCLEOTIDE SEQUENCE [LARGE SCALE GENOMIC DNA]</scope>
    <source>
        <strain evidence="2">a4</strain>
    </source>
</reference>
<comment type="caution">
    <text evidence="1">The sequence shown here is derived from an EMBL/GenBank/DDBJ whole genome shotgun (WGS) entry which is preliminary data.</text>
</comment>